<protein>
    <submittedName>
        <fullName evidence="1">Uncharacterized protein</fullName>
    </submittedName>
</protein>
<reference evidence="1 2" key="1">
    <citation type="journal article" date="2014" name="Arch. Microbiol.">
        <title>Bacillus mesophilum sp. nov., strain IITR-54T, a novel 4-chlorobiphenyl dechlorinating bacterium.</title>
        <authorList>
            <person name="Manickam N."/>
            <person name="Singh N.K."/>
            <person name="Bajaj A."/>
            <person name="Kumar R.M."/>
            <person name="Kaur G."/>
            <person name="Kaur N."/>
            <person name="Bala M."/>
            <person name="Kumar A."/>
            <person name="Mayilraj S."/>
        </authorList>
    </citation>
    <scope>NUCLEOTIDE SEQUENCE [LARGE SCALE GENOMIC DNA]</scope>
    <source>
        <strain evidence="1 2">IITR-54</strain>
    </source>
</reference>
<comment type="caution">
    <text evidence="1">The sequence shown here is derived from an EMBL/GenBank/DDBJ whole genome shotgun (WGS) entry which is preliminary data.</text>
</comment>
<sequence>MNLISEFDYMRLRDAIERSKVDEEIWIIARNIQSAKFEWGKIESYFKNSDTKPIFITNNEYSLDGKDPSKAWMVLINGWWENKNVAKLLSDYIPMAKYCFQIGHIRYAPEGGD</sequence>
<organism evidence="1 2">
    <name type="scientific">Bacillus mesophilum</name>
    <dbReference type="NCBI Taxonomy" id="1071718"/>
    <lineage>
        <taxon>Bacteria</taxon>
        <taxon>Bacillati</taxon>
        <taxon>Bacillota</taxon>
        <taxon>Bacilli</taxon>
        <taxon>Bacillales</taxon>
        <taxon>Bacillaceae</taxon>
        <taxon>Bacillus</taxon>
    </lineage>
</organism>
<proteinExistence type="predicted"/>
<dbReference type="AlphaFoldDB" id="A0A7V7RNV9"/>
<gene>
    <name evidence="1" type="ORF">F7732_09345</name>
</gene>
<accession>A0A7V7RNV9</accession>
<name>A0A7V7RNV9_9BACI</name>
<dbReference type="RefSeq" id="WP_151573579.1">
    <property type="nucleotide sequence ID" value="NZ_WBOT01000002.1"/>
</dbReference>
<evidence type="ECO:0000313" key="2">
    <source>
        <dbReference type="Proteomes" id="UP000441354"/>
    </source>
</evidence>
<keyword evidence="2" id="KW-1185">Reference proteome</keyword>
<evidence type="ECO:0000313" key="1">
    <source>
        <dbReference type="EMBL" id="KAB2334265.1"/>
    </source>
</evidence>
<dbReference type="EMBL" id="WBOT01000002">
    <property type="protein sequence ID" value="KAB2334265.1"/>
    <property type="molecule type" value="Genomic_DNA"/>
</dbReference>
<dbReference type="Proteomes" id="UP000441354">
    <property type="component" value="Unassembled WGS sequence"/>
</dbReference>